<sequence>MKWYSSAWNRFKKALDNHFYDKNVQQRVKTIQGLVQRVRDEMSLMNDRLVQDMHSEQRTGFNEIKNHIDRGLDARFERLAQVVGAQMSETLKANAQHHSSYITRTELEKWLPALAPFTVSPRSAASKDPSNISTIPNEVAMDIQRWLPTSESSILWVEGPAYGPFDQALSSIGIRIQSTAEEVGINCISFFARTAYSFEDQLGSVKNAGIISMIYSIVSQMISIAPSSIPDTPDLMESGMGQLDGSLETISASLDILQTLLSHMEPGLVIVICGFNLVDSRENLPHLTKFVEILRDQPLERRVKALFISAGNCRALAGSIHRSQRSDASRLTLARPQRPLPDGVDVGSIKL</sequence>
<reference evidence="1 2" key="1">
    <citation type="submission" date="2023-01" db="EMBL/GenBank/DDBJ databases">
        <title>Analysis of 21 Apiospora genomes using comparative genomics revels a genus with tremendous synthesis potential of carbohydrate active enzymes and secondary metabolites.</title>
        <authorList>
            <person name="Sorensen T."/>
        </authorList>
    </citation>
    <scope>NUCLEOTIDE SEQUENCE [LARGE SCALE GENOMIC DNA]</scope>
    <source>
        <strain evidence="1 2">CBS 20057</strain>
    </source>
</reference>
<gene>
    <name evidence="1" type="ORF">PG991_003224</name>
</gene>
<evidence type="ECO:0000313" key="1">
    <source>
        <dbReference type="EMBL" id="KAK8033826.1"/>
    </source>
</evidence>
<keyword evidence="2" id="KW-1185">Reference proteome</keyword>
<dbReference type="Proteomes" id="UP001396898">
    <property type="component" value="Unassembled WGS sequence"/>
</dbReference>
<proteinExistence type="predicted"/>
<accession>A0ABR1SHN4</accession>
<protein>
    <submittedName>
        <fullName evidence="1">Uncharacterized protein</fullName>
    </submittedName>
</protein>
<evidence type="ECO:0000313" key="2">
    <source>
        <dbReference type="Proteomes" id="UP001396898"/>
    </source>
</evidence>
<comment type="caution">
    <text evidence="1">The sequence shown here is derived from an EMBL/GenBank/DDBJ whole genome shotgun (WGS) entry which is preliminary data.</text>
</comment>
<organism evidence="1 2">
    <name type="scientific">Apiospora marii</name>
    <dbReference type="NCBI Taxonomy" id="335849"/>
    <lineage>
        <taxon>Eukaryota</taxon>
        <taxon>Fungi</taxon>
        <taxon>Dikarya</taxon>
        <taxon>Ascomycota</taxon>
        <taxon>Pezizomycotina</taxon>
        <taxon>Sordariomycetes</taxon>
        <taxon>Xylariomycetidae</taxon>
        <taxon>Amphisphaeriales</taxon>
        <taxon>Apiosporaceae</taxon>
        <taxon>Apiospora</taxon>
    </lineage>
</organism>
<name>A0ABR1SHN4_9PEZI</name>
<dbReference type="EMBL" id="JAQQWI010000006">
    <property type="protein sequence ID" value="KAK8033826.1"/>
    <property type="molecule type" value="Genomic_DNA"/>
</dbReference>